<dbReference type="EMBL" id="JASBWV010000005">
    <property type="protein sequence ID" value="KAJ9126269.1"/>
    <property type="molecule type" value="Genomic_DNA"/>
</dbReference>
<comment type="caution">
    <text evidence="1">The sequence shown here is derived from an EMBL/GenBank/DDBJ whole genome shotgun (WGS) entry which is preliminary data.</text>
</comment>
<sequence length="336" mass="37622">MSELTPAQQRQAQLARLKAKNALKVAAQNAKALRPPAATSGTTGQGQGAGKSAFVHTTPAQPLSSRNAIASASSAKEGSEYQAPLPRDSRLGKYFEYDLSKLHNSKGGFLTEDDPAGPGGGAGKSVREVLKEKERERQMIREGEEPAIYPNTSPRCAECGTLEIDYQFLKVFDIKVCKACKNKIPEKYSLLTKTECREDYLLTDSELRDESLLPHLLKANPHATTYSNMMLYLRFQVEAVAWEKWGGEEGMDAEWERREEQKRARKERKFEEGLREYVPLISVCLFIVTGAYARREDARHEHTWEEFPLEDDDQGGGGQVRRVCTECGFEVDVDVV</sequence>
<gene>
    <name evidence="1" type="ORF">QFC24_001997</name>
</gene>
<evidence type="ECO:0000313" key="2">
    <source>
        <dbReference type="Proteomes" id="UP001234202"/>
    </source>
</evidence>
<evidence type="ECO:0000313" key="1">
    <source>
        <dbReference type="EMBL" id="KAJ9126269.1"/>
    </source>
</evidence>
<dbReference type="Proteomes" id="UP001234202">
    <property type="component" value="Unassembled WGS sequence"/>
</dbReference>
<accession>A0ACC2XSC3</accession>
<protein>
    <submittedName>
        <fullName evidence="1">Uncharacterized protein</fullName>
    </submittedName>
</protein>
<reference evidence="1" key="1">
    <citation type="submission" date="2023-04" db="EMBL/GenBank/DDBJ databases">
        <title>Draft Genome sequencing of Naganishia species isolated from polar environments using Oxford Nanopore Technology.</title>
        <authorList>
            <person name="Leo P."/>
            <person name="Venkateswaran K."/>
        </authorList>
    </citation>
    <scope>NUCLEOTIDE SEQUENCE</scope>
    <source>
        <strain evidence="1">DBVPG 5303</strain>
    </source>
</reference>
<name>A0ACC2XSC3_9TREE</name>
<organism evidence="1 2">
    <name type="scientific">Naganishia onofrii</name>
    <dbReference type="NCBI Taxonomy" id="1851511"/>
    <lineage>
        <taxon>Eukaryota</taxon>
        <taxon>Fungi</taxon>
        <taxon>Dikarya</taxon>
        <taxon>Basidiomycota</taxon>
        <taxon>Agaricomycotina</taxon>
        <taxon>Tremellomycetes</taxon>
        <taxon>Filobasidiales</taxon>
        <taxon>Filobasidiaceae</taxon>
        <taxon>Naganishia</taxon>
    </lineage>
</organism>
<proteinExistence type="predicted"/>
<keyword evidence="2" id="KW-1185">Reference proteome</keyword>